<sequence length="118" mass="13617">MRARLCIFLLLLLIITFINFWNAHQIVGQTRELAKLEKQVAAEKNINTELKVERDDLRSGKNIASLVKVELDHLNPQEEQGKIIYVHEPANTEDKTSYCIIDLFTTKAQAREVKIQLD</sequence>
<comment type="caution">
    <text evidence="1">The sequence shown here is derived from an EMBL/GenBank/DDBJ whole genome shotgun (WGS) entry which is preliminary data.</text>
</comment>
<reference evidence="1" key="1">
    <citation type="submission" date="2019-03" db="EMBL/GenBank/DDBJ databases">
        <title>Candidatus Syntrophosphaera thermopropionivorans: a novel player in syntrophic propionate oxidation during anaerobic digestion.</title>
        <authorList>
            <person name="Dyksma S."/>
        </authorList>
    </citation>
    <scope>NUCLEOTIDE SEQUENCE</scope>
    <source>
        <strain evidence="1">W5</strain>
    </source>
</reference>
<protein>
    <submittedName>
        <fullName evidence="1">Uncharacterized protein</fullName>
    </submittedName>
</protein>
<organism evidence="1 2">
    <name type="scientific">Candidatus Syntrophosphaera thermopropionivorans</name>
    <dbReference type="NCBI Taxonomy" id="2593015"/>
    <lineage>
        <taxon>Bacteria</taxon>
        <taxon>Pseudomonadati</taxon>
        <taxon>Candidatus Cloacimonadota</taxon>
        <taxon>Candidatus Cloacimonadia</taxon>
        <taxon>Candidatus Cloacimonadales</taxon>
        <taxon>Candidatus Cloacimonadaceae</taxon>
        <taxon>Candidatus Syntrophosphaera</taxon>
    </lineage>
</organism>
<evidence type="ECO:0000313" key="1">
    <source>
        <dbReference type="EMBL" id="TDF72708.1"/>
    </source>
</evidence>
<accession>A0AC61QID4</accession>
<dbReference type="Proteomes" id="UP000294588">
    <property type="component" value="Unassembled WGS sequence"/>
</dbReference>
<proteinExistence type="predicted"/>
<keyword evidence="2" id="KW-1185">Reference proteome</keyword>
<name>A0AC61QID4_9BACT</name>
<gene>
    <name evidence="1" type="ORF">E0946_05680</name>
</gene>
<evidence type="ECO:0000313" key="2">
    <source>
        <dbReference type="Proteomes" id="UP000294588"/>
    </source>
</evidence>
<dbReference type="EMBL" id="SMOG01000019">
    <property type="protein sequence ID" value="TDF72708.1"/>
    <property type="molecule type" value="Genomic_DNA"/>
</dbReference>